<accession>A0A1M6NK65</accession>
<name>A0A1M6NK65_9BRAD</name>
<organism evidence="2 3">
    <name type="scientific">Bradyrhizobium lablabi</name>
    <dbReference type="NCBI Taxonomy" id="722472"/>
    <lineage>
        <taxon>Bacteria</taxon>
        <taxon>Pseudomonadati</taxon>
        <taxon>Pseudomonadota</taxon>
        <taxon>Alphaproteobacteria</taxon>
        <taxon>Hyphomicrobiales</taxon>
        <taxon>Nitrobacteraceae</taxon>
        <taxon>Bradyrhizobium</taxon>
    </lineage>
</organism>
<dbReference type="AlphaFoldDB" id="A0A1M6NK65"/>
<dbReference type="InterPro" id="IPR018754">
    <property type="entry name" value="RovC-like_DNA-bd"/>
</dbReference>
<gene>
    <name evidence="2" type="ORF">SAMN05444159_2019</name>
</gene>
<dbReference type="Pfam" id="PF10074">
    <property type="entry name" value="RovC_DNA-bd"/>
    <property type="match status" value="1"/>
</dbReference>
<dbReference type="EMBL" id="LT670844">
    <property type="protein sequence ID" value="SHJ95984.1"/>
    <property type="molecule type" value="Genomic_DNA"/>
</dbReference>
<protein>
    <submittedName>
        <fullName evidence="2">Uncharacterized conserved protein</fullName>
    </submittedName>
</protein>
<evidence type="ECO:0000313" key="3">
    <source>
        <dbReference type="Proteomes" id="UP000189935"/>
    </source>
</evidence>
<dbReference type="Proteomes" id="UP000189935">
    <property type="component" value="Chromosome I"/>
</dbReference>
<evidence type="ECO:0000259" key="1">
    <source>
        <dbReference type="Pfam" id="PF10074"/>
    </source>
</evidence>
<dbReference type="RefSeq" id="WP_079538014.1">
    <property type="nucleotide sequence ID" value="NZ_LT670844.1"/>
</dbReference>
<sequence>MLNFATVGGWFFAADPDQSCLEQTIFWAPEVLPTVVPVRPALQVSSHSHVSLDLSDLNKGQLRQGPDGWHAVLYLHGAEHRVWLKEASVVAVTYAVELPFDRDFEFRADAGRRLWRALNGRPPGAPLHALSAHRRRRLALALRALDARMDGGTYREIAEVLFDASRISERDWRTHDLRNRTIRLVQSGFALMRGGYRALLRPPSRKK</sequence>
<proteinExistence type="predicted"/>
<reference evidence="2 3" key="1">
    <citation type="submission" date="2016-11" db="EMBL/GenBank/DDBJ databases">
        <authorList>
            <person name="Jaros S."/>
            <person name="Januszkiewicz K."/>
            <person name="Wedrychowicz H."/>
        </authorList>
    </citation>
    <scope>NUCLEOTIDE SEQUENCE [LARGE SCALE GENOMIC DNA]</scope>
    <source>
        <strain evidence="2 3">GAS499</strain>
    </source>
</reference>
<evidence type="ECO:0000313" key="2">
    <source>
        <dbReference type="EMBL" id="SHJ95984.1"/>
    </source>
</evidence>
<feature type="domain" description="T6SS Transcription factor RovC-like DNA binding" evidence="1">
    <location>
        <begin position="98"/>
        <end position="201"/>
    </location>
</feature>